<keyword evidence="5 7" id="KW-0808">Transferase</keyword>
<dbReference type="SUPFAM" id="SSF53383">
    <property type="entry name" value="PLP-dependent transferases"/>
    <property type="match status" value="1"/>
</dbReference>
<dbReference type="PaxDb" id="79929-MTBMA_c04630"/>
<dbReference type="OrthoDB" id="372018at2157"/>
<keyword evidence="4 7" id="KW-0032">Aminotransferase</keyword>
<evidence type="ECO:0000256" key="6">
    <source>
        <dbReference type="ARBA" id="ARBA00022898"/>
    </source>
</evidence>
<dbReference type="KEGG" id="mmg:MTBMA_c04630"/>
<dbReference type="Pfam" id="PF00155">
    <property type="entry name" value="Aminotran_1_2"/>
    <property type="match status" value="1"/>
</dbReference>
<dbReference type="GO" id="GO:0008483">
    <property type="term" value="F:transaminase activity"/>
    <property type="evidence" value="ECO:0007669"/>
    <property type="project" value="UniProtKB-KW"/>
</dbReference>
<dbReference type="STRING" id="79929.MTBMA_c04630"/>
<evidence type="ECO:0000256" key="1">
    <source>
        <dbReference type="ARBA" id="ARBA00001933"/>
    </source>
</evidence>
<organism evidence="9 10">
    <name type="scientific">Methanothermobacter marburgensis (strain ATCC BAA-927 / DSM 2133 / JCM 14651 / NBRC 100331 / OCM 82 / Marburg)</name>
    <name type="common">Methanobacterium thermoautotrophicum</name>
    <dbReference type="NCBI Taxonomy" id="79929"/>
    <lineage>
        <taxon>Archaea</taxon>
        <taxon>Methanobacteriati</taxon>
        <taxon>Methanobacteriota</taxon>
        <taxon>Methanomada group</taxon>
        <taxon>Methanobacteria</taxon>
        <taxon>Methanobacteriales</taxon>
        <taxon>Methanobacteriaceae</taxon>
        <taxon>Methanothermobacter</taxon>
    </lineage>
</organism>
<evidence type="ECO:0000256" key="7">
    <source>
        <dbReference type="RuleBase" id="RU000481"/>
    </source>
</evidence>
<evidence type="ECO:0000256" key="5">
    <source>
        <dbReference type="ARBA" id="ARBA00022679"/>
    </source>
</evidence>
<dbReference type="FunFam" id="3.40.640.10:FF:000033">
    <property type="entry name" value="Aspartate aminotransferase"/>
    <property type="match status" value="1"/>
</dbReference>
<feature type="domain" description="Aminotransferase class I/classII large" evidence="8">
    <location>
        <begin position="26"/>
        <end position="366"/>
    </location>
</feature>
<dbReference type="GeneID" id="9704170"/>
<evidence type="ECO:0000256" key="2">
    <source>
        <dbReference type="ARBA" id="ARBA00007441"/>
    </source>
</evidence>
<dbReference type="EMBL" id="CP001710">
    <property type="protein sequence ID" value="ADL58059.1"/>
    <property type="molecule type" value="Genomic_DNA"/>
</dbReference>
<evidence type="ECO:0000313" key="9">
    <source>
        <dbReference type="EMBL" id="ADL58059.1"/>
    </source>
</evidence>
<dbReference type="AlphaFoldDB" id="D9PV12"/>
<dbReference type="InterPro" id="IPR050596">
    <property type="entry name" value="AspAT/PAT-like"/>
</dbReference>
<reference evidence="9 10" key="2">
    <citation type="journal article" date="2010" name="J. Bacteriol.">
        <title>Complete genome sequence of Methanothermobacter marburgensis, a methanoarchaeon model organism.</title>
        <authorList>
            <person name="Liesegang H."/>
            <person name="Kaster A.K."/>
            <person name="Wiezer A."/>
            <person name="Goenrich M."/>
            <person name="Wollherr A."/>
            <person name="Seedorf H."/>
            <person name="Gottschalk G."/>
            <person name="Thauer R.K."/>
        </authorList>
    </citation>
    <scope>NUCLEOTIDE SEQUENCE [LARGE SCALE GENOMIC DNA]</scope>
    <source>
        <strain evidence="10">ATCC BAA-927 / DSM 2133 / JCM 14651 / NBRC 100331 / OCM 82 / Marburg</strain>
    </source>
</reference>
<keyword evidence="10" id="KW-1185">Reference proteome</keyword>
<evidence type="ECO:0000313" key="10">
    <source>
        <dbReference type="Proteomes" id="UP000000345"/>
    </source>
</evidence>
<proteinExistence type="inferred from homology"/>
<comment type="subunit">
    <text evidence="3">Homodimer.</text>
</comment>
<dbReference type="InterPro" id="IPR015424">
    <property type="entry name" value="PyrdxlP-dep_Trfase"/>
</dbReference>
<comment type="cofactor">
    <cofactor evidence="1 7">
        <name>pyridoxal 5'-phosphate</name>
        <dbReference type="ChEBI" id="CHEBI:597326"/>
    </cofactor>
</comment>
<keyword evidence="6" id="KW-0663">Pyridoxal phosphate</keyword>
<evidence type="ECO:0000256" key="4">
    <source>
        <dbReference type="ARBA" id="ARBA00022576"/>
    </source>
</evidence>
<dbReference type="InterPro" id="IPR004838">
    <property type="entry name" value="NHTrfase_class1_PyrdxlP-BS"/>
</dbReference>
<evidence type="ECO:0000256" key="3">
    <source>
        <dbReference type="ARBA" id="ARBA00011738"/>
    </source>
</evidence>
<dbReference type="PROSITE" id="PS00105">
    <property type="entry name" value="AA_TRANSFER_CLASS_1"/>
    <property type="match status" value="1"/>
</dbReference>
<gene>
    <name evidence="9" type="primary">asp2</name>
    <name evidence="9" type="ordered locus">MTBMA_c04630</name>
</gene>
<dbReference type="GO" id="GO:0006520">
    <property type="term" value="P:amino acid metabolic process"/>
    <property type="evidence" value="ECO:0007669"/>
    <property type="project" value="InterPro"/>
</dbReference>
<dbReference type="Gene3D" id="3.90.1150.10">
    <property type="entry name" value="Aspartate Aminotransferase, domain 1"/>
    <property type="match status" value="1"/>
</dbReference>
<dbReference type="InterPro" id="IPR015421">
    <property type="entry name" value="PyrdxlP-dep_Trfase_major"/>
</dbReference>
<dbReference type="Gene3D" id="3.40.640.10">
    <property type="entry name" value="Type I PLP-dependent aspartate aminotransferase-like (Major domain)"/>
    <property type="match status" value="1"/>
</dbReference>
<dbReference type="InterPro" id="IPR004839">
    <property type="entry name" value="Aminotransferase_I/II_large"/>
</dbReference>
<name>D9PV12_METTM</name>
<sequence length="372" mass="41106">MTEFASRIRDIRLSEIRKMFEVAVEDTINLGIGEPDFNVPEHVREALKEAVDEGMTHYTSNMGMYELREAISEKLRTENRVHVEPESIIITVGASEAIFMCTQALLDRGDQALIPDPGFLSYDACVKLAEAISVPVPLSMEDGFSMTPERVESLITDDTRVIIMNSPSNPTGSVMGKDDIKGVAEIAEDRDLIIISDEIYEKIIYDGKHYSPACFTDNALVINGFSKTYAMTGLRIGYVAGREDIIEELLKVHQYNTACAPSVSQVAALAALRGPQNCVKEMVDEFKRRRDLMFRSLTEMGLECILPGGAFYMFPQVGDSRGFTERALDAGVAVVPGSAFGEAGSDYVRMSYATSYELIQEAMERLKPVCGV</sequence>
<dbReference type="PANTHER" id="PTHR46383">
    <property type="entry name" value="ASPARTATE AMINOTRANSFERASE"/>
    <property type="match status" value="1"/>
</dbReference>
<reference key="1">
    <citation type="submission" date="2009-08" db="EMBL/GenBank/DDBJ databases">
        <title>The genome sequence of Methanothermobacter marburgensis.</title>
        <authorList>
            <person name="Kaster A."/>
            <person name="Seedorf H."/>
            <person name="Goenrich M."/>
            <person name="Wiezer A."/>
            <person name="Liesegang H."/>
            <person name="Thauer R."/>
            <person name="Gottschalk G."/>
        </authorList>
    </citation>
    <scope>NUCLEOTIDE SEQUENCE</scope>
    <source>
        <strain>Marburg</strain>
    </source>
</reference>
<comment type="similarity">
    <text evidence="2 7">Belongs to the class-I pyridoxal-phosphate-dependent aminotransferase family.</text>
</comment>
<evidence type="ECO:0000259" key="8">
    <source>
        <dbReference type="Pfam" id="PF00155"/>
    </source>
</evidence>
<dbReference type="GeneID" id="77399243"/>
<dbReference type="Proteomes" id="UP000000345">
    <property type="component" value="Chromosome"/>
</dbReference>
<dbReference type="RefSeq" id="WP_013295285.1">
    <property type="nucleotide sequence ID" value="NC_014408.1"/>
</dbReference>
<dbReference type="CDD" id="cd00609">
    <property type="entry name" value="AAT_like"/>
    <property type="match status" value="1"/>
</dbReference>
<dbReference type="GO" id="GO:0030170">
    <property type="term" value="F:pyridoxal phosphate binding"/>
    <property type="evidence" value="ECO:0007669"/>
    <property type="project" value="InterPro"/>
</dbReference>
<dbReference type="EC" id="2.6.1.-" evidence="7"/>
<accession>D9PV12</accession>
<dbReference type="InterPro" id="IPR015422">
    <property type="entry name" value="PyrdxlP-dep_Trfase_small"/>
</dbReference>
<dbReference type="HOGENOM" id="CLU_017584_4_3_2"/>
<dbReference type="PANTHER" id="PTHR46383:SF3">
    <property type="entry name" value="ASPARTATE AMINOTRANSFERASE-RELATED"/>
    <property type="match status" value="1"/>
</dbReference>
<protein>
    <recommendedName>
        <fullName evidence="7">Aminotransferase</fullName>
        <ecNumber evidence="7">2.6.1.-</ecNumber>
    </recommendedName>
</protein>
<dbReference type="PATRIC" id="fig|79929.8.peg.449"/>